<dbReference type="InterPro" id="IPR021109">
    <property type="entry name" value="Peptidase_aspartic_dom_sf"/>
</dbReference>
<dbReference type="InterPro" id="IPR043502">
    <property type="entry name" value="DNA/RNA_pol_sf"/>
</dbReference>
<dbReference type="Pfam" id="PF00078">
    <property type="entry name" value="RVT_1"/>
    <property type="match status" value="1"/>
</dbReference>
<comment type="similarity">
    <text evidence="1">Belongs to the beta type-B retroviral polymerase family. HERV class-II K(HML-2) pol subfamily.</text>
</comment>
<dbReference type="Proteomes" id="UP001591681">
    <property type="component" value="Unassembled WGS sequence"/>
</dbReference>
<dbReference type="InterPro" id="IPR043128">
    <property type="entry name" value="Rev_trsase/Diguanyl_cyclase"/>
</dbReference>
<feature type="domain" description="Integrase catalytic" evidence="13">
    <location>
        <begin position="996"/>
        <end position="1156"/>
    </location>
</feature>
<dbReference type="PROSITE" id="PS50878">
    <property type="entry name" value="RT_POL"/>
    <property type="match status" value="1"/>
</dbReference>
<evidence type="ECO:0000256" key="4">
    <source>
        <dbReference type="ARBA" id="ARBA00022679"/>
    </source>
</evidence>
<dbReference type="SUPFAM" id="SSF53098">
    <property type="entry name" value="Ribonuclease H-like"/>
    <property type="match status" value="1"/>
</dbReference>
<keyword evidence="15" id="KW-1185">Reference proteome</keyword>
<reference evidence="14 15" key="1">
    <citation type="submission" date="2024-09" db="EMBL/GenBank/DDBJ databases">
        <title>A chromosome-level genome assembly of Gray's grenadier anchovy, Coilia grayii.</title>
        <authorList>
            <person name="Fu Z."/>
        </authorList>
    </citation>
    <scope>NUCLEOTIDE SEQUENCE [LARGE SCALE GENOMIC DNA]</scope>
    <source>
        <strain evidence="14">G4</strain>
        <tissue evidence="14">Muscle</tissue>
    </source>
</reference>
<dbReference type="FunFam" id="1.10.340.70:FF:000003">
    <property type="entry name" value="Protein CBG25708"/>
    <property type="match status" value="1"/>
</dbReference>
<evidence type="ECO:0000256" key="8">
    <source>
        <dbReference type="ARBA" id="ARBA00022801"/>
    </source>
</evidence>
<dbReference type="Pfam" id="PF17917">
    <property type="entry name" value="RT_RNaseH"/>
    <property type="match status" value="1"/>
</dbReference>
<dbReference type="PANTHER" id="PTHR37984:SF12">
    <property type="entry name" value="RIBONUCLEASE H"/>
    <property type="match status" value="1"/>
</dbReference>
<evidence type="ECO:0000259" key="12">
    <source>
        <dbReference type="PROSITE" id="PS50878"/>
    </source>
</evidence>
<keyword evidence="8" id="KW-0378">Hydrolase</keyword>
<dbReference type="FunFam" id="3.30.420.10:FF:000063">
    <property type="entry name" value="Retrovirus-related Pol polyprotein from transposon 297-like Protein"/>
    <property type="match status" value="1"/>
</dbReference>
<evidence type="ECO:0000256" key="1">
    <source>
        <dbReference type="ARBA" id="ARBA00010879"/>
    </source>
</evidence>
<evidence type="ECO:0000313" key="14">
    <source>
        <dbReference type="EMBL" id="KAL2078374.1"/>
    </source>
</evidence>
<dbReference type="EC" id="2.7.7.49" evidence="3"/>
<feature type="compositionally biased region" description="Basic and acidic residues" evidence="11">
    <location>
        <begin position="1229"/>
        <end position="1239"/>
    </location>
</feature>
<dbReference type="Pfam" id="PF17921">
    <property type="entry name" value="Integrase_H2C2"/>
    <property type="match status" value="1"/>
</dbReference>
<dbReference type="Gene3D" id="1.10.340.70">
    <property type="match status" value="1"/>
</dbReference>
<dbReference type="GO" id="GO:0004523">
    <property type="term" value="F:RNA-DNA hybrid ribonuclease activity"/>
    <property type="evidence" value="ECO:0007669"/>
    <property type="project" value="UniProtKB-EC"/>
</dbReference>
<dbReference type="Gene3D" id="3.30.70.270">
    <property type="match status" value="2"/>
</dbReference>
<comment type="caution">
    <text evidence="14">The sequence shown here is derived from an EMBL/GenBank/DDBJ whole genome shotgun (WGS) entry which is preliminary data.</text>
</comment>
<dbReference type="EC" id="3.1.26.4" evidence="2"/>
<dbReference type="PROSITE" id="PS50994">
    <property type="entry name" value="INTEGRASE"/>
    <property type="match status" value="1"/>
</dbReference>
<keyword evidence="5" id="KW-0548">Nucleotidyltransferase</keyword>
<dbReference type="CDD" id="cd09274">
    <property type="entry name" value="RNase_HI_RT_Ty3"/>
    <property type="match status" value="1"/>
</dbReference>
<name>A0ABD1ITR4_9TELE</name>
<dbReference type="InterPro" id="IPR050951">
    <property type="entry name" value="Retrovirus_Pol_polyprotein"/>
</dbReference>
<dbReference type="SMART" id="SM00343">
    <property type="entry name" value="ZnF_C2HC"/>
    <property type="match status" value="2"/>
</dbReference>
<proteinExistence type="inferred from homology"/>
<feature type="region of interest" description="Disordered" evidence="11">
    <location>
        <begin position="1229"/>
        <end position="1333"/>
    </location>
</feature>
<feature type="compositionally biased region" description="Low complexity" evidence="11">
    <location>
        <begin position="1280"/>
        <end position="1308"/>
    </location>
</feature>
<dbReference type="InterPro" id="IPR036397">
    <property type="entry name" value="RNaseH_sf"/>
</dbReference>
<dbReference type="Gene3D" id="4.10.60.10">
    <property type="entry name" value="Zinc finger, CCHC-type"/>
    <property type="match status" value="1"/>
</dbReference>
<dbReference type="PANTHER" id="PTHR37984">
    <property type="entry name" value="PROTEIN CBG26694"/>
    <property type="match status" value="1"/>
</dbReference>
<evidence type="ECO:0000256" key="10">
    <source>
        <dbReference type="ARBA" id="ARBA00039658"/>
    </source>
</evidence>
<dbReference type="SUPFAM" id="SSF56672">
    <property type="entry name" value="DNA/RNA polymerases"/>
    <property type="match status" value="1"/>
</dbReference>
<dbReference type="Pfam" id="PF00665">
    <property type="entry name" value="rve"/>
    <property type="match status" value="1"/>
</dbReference>
<protein>
    <recommendedName>
        <fullName evidence="10">Gypsy retrotransposon integrase-like protein 1</fullName>
        <ecNumber evidence="3">2.7.7.49</ecNumber>
        <ecNumber evidence="2">3.1.26.4</ecNumber>
    </recommendedName>
</protein>
<evidence type="ECO:0000256" key="11">
    <source>
        <dbReference type="SAM" id="MobiDB-lite"/>
    </source>
</evidence>
<dbReference type="FunFam" id="3.10.20.370:FF:000001">
    <property type="entry name" value="Retrovirus-related Pol polyprotein from transposon 17.6-like protein"/>
    <property type="match status" value="1"/>
</dbReference>
<evidence type="ECO:0000256" key="6">
    <source>
        <dbReference type="ARBA" id="ARBA00022722"/>
    </source>
</evidence>
<keyword evidence="4" id="KW-0808">Transferase</keyword>
<dbReference type="InterPro" id="IPR001584">
    <property type="entry name" value="Integrase_cat-core"/>
</dbReference>
<accession>A0ABD1ITR4</accession>
<feature type="domain" description="Reverse transcriptase" evidence="12">
    <location>
        <begin position="458"/>
        <end position="636"/>
    </location>
</feature>
<evidence type="ECO:0000256" key="2">
    <source>
        <dbReference type="ARBA" id="ARBA00012180"/>
    </source>
</evidence>
<dbReference type="InterPro" id="IPR041373">
    <property type="entry name" value="RT_RNaseH"/>
</dbReference>
<organism evidence="14 15">
    <name type="scientific">Coilia grayii</name>
    <name type="common">Gray's grenadier anchovy</name>
    <dbReference type="NCBI Taxonomy" id="363190"/>
    <lineage>
        <taxon>Eukaryota</taxon>
        <taxon>Metazoa</taxon>
        <taxon>Chordata</taxon>
        <taxon>Craniata</taxon>
        <taxon>Vertebrata</taxon>
        <taxon>Euteleostomi</taxon>
        <taxon>Actinopterygii</taxon>
        <taxon>Neopterygii</taxon>
        <taxon>Teleostei</taxon>
        <taxon>Clupei</taxon>
        <taxon>Clupeiformes</taxon>
        <taxon>Clupeoidei</taxon>
        <taxon>Engraulidae</taxon>
        <taxon>Coilinae</taxon>
        <taxon>Coilia</taxon>
    </lineage>
</organism>
<evidence type="ECO:0000256" key="5">
    <source>
        <dbReference type="ARBA" id="ARBA00022695"/>
    </source>
</evidence>
<dbReference type="Gene3D" id="3.10.10.10">
    <property type="entry name" value="HIV Type 1 Reverse Transcriptase, subunit A, domain 1"/>
    <property type="match status" value="1"/>
</dbReference>
<dbReference type="FunFam" id="3.30.70.270:FF:000020">
    <property type="entry name" value="Transposon Tf2-6 polyprotein-like Protein"/>
    <property type="match status" value="1"/>
</dbReference>
<evidence type="ECO:0000313" key="15">
    <source>
        <dbReference type="Proteomes" id="UP001591681"/>
    </source>
</evidence>
<sequence>MATFGRIEEFSEEKGNSWQEYAERLECFFTANDIEEESKKTAVLLSVCGAATYSTLRSLLAPTLPTQAKYKDIVDCLHKHYNPPPSPIVQRFHFHNCIQKPDQSIASYLAELRKLSVYCEFGEQLENMLRDRVVCGVRDVNLQRRLLAEPKLTFSMAEKKALAAETASANVRALHPDVTPDSADIHVTVQQQRRFKKTPEDVGESRKPCFRCGGTHSSAVCKFTSAICHYCKKRGHIARACMSKSRANASSSATNTVMVQPQQDENVHDDADGAYTIYSVVGQHDKKTPFYATVIIDKKQLKMEVDSGAACSLISEDTFHSLWPTHAPQLLSEDRVLRQWTSTPLSTLGKIVVNVEYHGATHSLPLLVIQGHGTSLLGRDWFGALGIDVSGVYQVRQHMPLSILEKHAEVFGEKLGAYRGPPVSIDVDASVSPKFFKARAVPFALRTKMDEALDLLVEQGVFTPVKHSRWATPIVPVVKKDGSLRLCGDYRCTVNTAVKPDVYPLPTVSEIFAQLAGGTVFTKLDLKQAYQQLCVDEQAAELLTINTHRGLFRALRLQFGVSTAVSIFQRFMDTLLAGIPGVQPYLDDVLLTGHTQGEHDQHLDEVLQRFAEAGLRLQKEKCSFGVTEVEFLGFRIDKDGIRPTTEKVAAIQGVPASRNKTELQAFLGLLNFYNCFLRNKATVLEPLHRLLDQSAAWKWTSEHATAYMKAKQLLQTDDVLVHYYEAKPLVLVCDASPYGLGALLSHVQPDGREAPVCFASRTMTSTERNYAQIDKEALAIIFAVRKFHQYLFGRPFIVYTDHKPLLGLLHHSKPMPQVLSPRMLRWSLILSAYQYELCYCPGKQLANADALSRLPLPAPLAETPPPFEVLLLEATPDPPLQADRIAALTTKDPVLSRVLRWTLHGWPACNTDKQFSPFFVRRHEMSVHKNCVLWGNRVVIPEQARKEVLVLLHDAHPGIVRMKGLARSYVWWPGLDAQVEETVRRCLTCQQTRHAPPKAPVHSWECSSRRWSRLHIDFAGPFHGKVFLIVVDSYSKWLEVELVSAMSSAAVIIVLRKLMATHGIPDVIVSDNGTAFTSAEFKRFMQRNGIRHTTSAPYHPSTNGQAERMVQTTKESLERITQGDWPARLARFLLAQHTTPHAVTQKSPAELLMGRRLITALDRLHPDFVGDSLQKQRETAAVGPKSVRQFEMRGPVFLRNFGEGPRWMPGEIVDITGPLSYKVRAEDGQVHRRHVDQLRGRLPSSNARRFEPISVDLGDSQSLPADSESGHEPVDHRPTETMPTPLSTPTETLPTAPSTPSPETLAPTVSPASAPHQRPVRLRVPPRRYQDFE</sequence>
<keyword evidence="9" id="KW-0695">RNA-directed DNA polymerase</keyword>
<dbReference type="InterPro" id="IPR012337">
    <property type="entry name" value="RNaseH-like_sf"/>
</dbReference>
<dbReference type="CDD" id="cd01647">
    <property type="entry name" value="RT_LTR"/>
    <property type="match status" value="1"/>
</dbReference>
<gene>
    <name evidence="14" type="ORF">ACEWY4_026059</name>
</gene>
<dbReference type="GO" id="GO:0003964">
    <property type="term" value="F:RNA-directed DNA polymerase activity"/>
    <property type="evidence" value="ECO:0007669"/>
    <property type="project" value="UniProtKB-KW"/>
</dbReference>
<evidence type="ECO:0000256" key="3">
    <source>
        <dbReference type="ARBA" id="ARBA00012493"/>
    </source>
</evidence>
<evidence type="ECO:0000259" key="13">
    <source>
        <dbReference type="PROSITE" id="PS50994"/>
    </source>
</evidence>
<keyword evidence="6" id="KW-0540">Nuclease</keyword>
<evidence type="ECO:0000256" key="7">
    <source>
        <dbReference type="ARBA" id="ARBA00022759"/>
    </source>
</evidence>
<dbReference type="Gene3D" id="3.30.420.10">
    <property type="entry name" value="Ribonuclease H-like superfamily/Ribonuclease H"/>
    <property type="match status" value="1"/>
</dbReference>
<evidence type="ECO:0000256" key="9">
    <source>
        <dbReference type="ARBA" id="ARBA00022918"/>
    </source>
</evidence>
<dbReference type="EMBL" id="JBHFQA010000023">
    <property type="protein sequence ID" value="KAL2078374.1"/>
    <property type="molecule type" value="Genomic_DNA"/>
</dbReference>
<feature type="compositionally biased region" description="Basic and acidic residues" evidence="11">
    <location>
        <begin position="1268"/>
        <end position="1279"/>
    </location>
</feature>
<dbReference type="Gene3D" id="2.40.70.10">
    <property type="entry name" value="Acid Proteases"/>
    <property type="match status" value="1"/>
</dbReference>
<dbReference type="SUPFAM" id="SSF50630">
    <property type="entry name" value="Acid proteases"/>
    <property type="match status" value="1"/>
</dbReference>
<dbReference type="InterPro" id="IPR041588">
    <property type="entry name" value="Integrase_H2C2"/>
</dbReference>
<dbReference type="InterPro" id="IPR000477">
    <property type="entry name" value="RT_dom"/>
</dbReference>
<dbReference type="InterPro" id="IPR001878">
    <property type="entry name" value="Znf_CCHC"/>
</dbReference>
<keyword evidence="7" id="KW-0255">Endonuclease</keyword>